<dbReference type="EMBL" id="DXEU01000117">
    <property type="protein sequence ID" value="HIX52490.1"/>
    <property type="molecule type" value="Genomic_DNA"/>
</dbReference>
<feature type="binding site" evidence="6">
    <location>
        <position position="12"/>
    </location>
    <ligand>
        <name>diphosphate</name>
        <dbReference type="ChEBI" id="CHEBI:33019"/>
    </ligand>
</feature>
<dbReference type="Proteomes" id="UP000886780">
    <property type="component" value="Unassembled WGS sequence"/>
</dbReference>
<dbReference type="EC" id="2.7.1.90" evidence="6"/>
<proteinExistence type="inferred from homology"/>
<dbReference type="AlphaFoldDB" id="A0A9D1W4I6"/>
<comment type="subunit">
    <text evidence="6">Homodimer.</text>
</comment>
<dbReference type="GO" id="GO:0047334">
    <property type="term" value="F:diphosphate-fructose-6-phosphate 1-phosphotransferase activity"/>
    <property type="evidence" value="ECO:0007669"/>
    <property type="project" value="UniProtKB-EC"/>
</dbReference>
<evidence type="ECO:0000256" key="5">
    <source>
        <dbReference type="ARBA" id="ARBA00022842"/>
    </source>
</evidence>
<dbReference type="InterPro" id="IPR022953">
    <property type="entry name" value="ATP_PFK"/>
</dbReference>
<feature type="active site" description="Proton acceptor" evidence="6">
    <location>
        <position position="138"/>
    </location>
</feature>
<comment type="caution">
    <text evidence="8">The sequence shown here is derived from an EMBL/GenBank/DDBJ whole genome shotgun (WGS) entry which is preliminary data.</text>
</comment>
<dbReference type="InterPro" id="IPR011404">
    <property type="entry name" value="PPi-PFK"/>
</dbReference>
<name>A0A9D1W4I6_9FIRM</name>
<evidence type="ECO:0000259" key="7">
    <source>
        <dbReference type="Pfam" id="PF00365"/>
    </source>
</evidence>
<comment type="caution">
    <text evidence="6">Lacks conserved residue(s) required for the propagation of feature annotation.</text>
</comment>
<comment type="similarity">
    <text evidence="6">Belongs to the phosphofructokinase type A (PFKA) family. PPi-dependent PFK group II subfamily. Clade 'B2' sub-subfamily.</text>
</comment>
<evidence type="ECO:0000313" key="8">
    <source>
        <dbReference type="EMBL" id="HIX52490.1"/>
    </source>
</evidence>
<dbReference type="GO" id="GO:0005737">
    <property type="term" value="C:cytoplasm"/>
    <property type="evidence" value="ECO:0007669"/>
    <property type="project" value="UniProtKB-SubCell"/>
</dbReference>
<dbReference type="PRINTS" id="PR00476">
    <property type="entry name" value="PHFRCTKINASE"/>
</dbReference>
<dbReference type="GO" id="GO:0006002">
    <property type="term" value="P:fructose 6-phosphate metabolic process"/>
    <property type="evidence" value="ECO:0007669"/>
    <property type="project" value="InterPro"/>
</dbReference>
<dbReference type="HAMAP" id="MF_01978">
    <property type="entry name" value="Phosphofructokinase_II_B2"/>
    <property type="match status" value="1"/>
</dbReference>
<dbReference type="NCBIfam" id="NF010675">
    <property type="entry name" value="PRK14072.1"/>
    <property type="match status" value="1"/>
</dbReference>
<dbReference type="Gene3D" id="3.40.50.460">
    <property type="entry name" value="Phosphofructokinase domain"/>
    <property type="match status" value="1"/>
</dbReference>
<evidence type="ECO:0000256" key="6">
    <source>
        <dbReference type="HAMAP-Rule" id="MF_01978"/>
    </source>
</evidence>
<evidence type="ECO:0000256" key="1">
    <source>
        <dbReference type="ARBA" id="ARBA00001946"/>
    </source>
</evidence>
<feature type="binding site" evidence="6">
    <location>
        <position position="107"/>
    </location>
    <ligand>
        <name>Mg(2+)</name>
        <dbReference type="ChEBI" id="CHEBI:18420"/>
        <note>catalytic</note>
    </ligand>
</feature>
<reference evidence="8" key="2">
    <citation type="submission" date="2021-04" db="EMBL/GenBank/DDBJ databases">
        <authorList>
            <person name="Gilroy R."/>
        </authorList>
    </citation>
    <scope>NUCLEOTIDE SEQUENCE</scope>
    <source>
        <strain evidence="8">ChiGjej4B4-12881</strain>
    </source>
</reference>
<keyword evidence="5 6" id="KW-0460">Magnesium</keyword>
<dbReference type="PANTHER" id="PTHR45770">
    <property type="entry name" value="ATP-DEPENDENT 6-PHOSPHOFRUCTOKINASE 1"/>
    <property type="match status" value="1"/>
</dbReference>
<evidence type="ECO:0000256" key="2">
    <source>
        <dbReference type="ARBA" id="ARBA00022679"/>
    </source>
</evidence>
<feature type="domain" description="Phosphofructokinase" evidence="7">
    <location>
        <begin position="4"/>
        <end position="312"/>
    </location>
</feature>
<keyword evidence="3 6" id="KW-0479">Metal-binding</keyword>
<dbReference type="GO" id="GO:0046872">
    <property type="term" value="F:metal ion binding"/>
    <property type="evidence" value="ECO:0007669"/>
    <property type="project" value="UniProtKB-KW"/>
</dbReference>
<comment type="pathway">
    <text evidence="6">Carbohydrate degradation; glycolysis; D-glyceraldehyde 3-phosphate and glycerone phosphate from D-glucose: step 3/4.</text>
</comment>
<keyword evidence="2 6" id="KW-0808">Transferase</keyword>
<feature type="binding site" evidence="6">
    <location>
        <position position="238"/>
    </location>
    <ligand>
        <name>substrate</name>
    </ligand>
</feature>
<sequence length="395" mass="43095">MTGNVLVVHGGGPTPVMNASLYGVIMESRKHPEVGCVYGALGGMEGIFKERFINLTEVDDSVIRRLLETPGTAIGSSRYPVTDEDYKKTPEIMRKYNIKYILPNGGNGTMDTCGRIYKACAAEGYGDLRVVGIPKTIDNDLAVTDHTPGYGSAARYMAASVQEVGADVRSLPIHVCVIEALGRNAGWITAASALARKKRDDAPHLIYLPERPFDEEQFLKDVKELYDRLGGVVVVASEGLKKADGTPIVEPIFKTERAVYYGDVSAHLANLVIKRLGIKARSEKPGLCGRASIAWQSPVDREEAILAGEKALLAAVEGHTGVMVGFKRKEGREYGIETFLIPIEEVMMVEKTVPDTFINAEGNDVTEAFTEWCRPLIGPELRDFVDFQSGNEGDL</sequence>
<organism evidence="8 9">
    <name type="scientific">Candidatus Lachnoclostridium stercoripullorum</name>
    <dbReference type="NCBI Taxonomy" id="2838635"/>
    <lineage>
        <taxon>Bacteria</taxon>
        <taxon>Bacillati</taxon>
        <taxon>Bacillota</taxon>
        <taxon>Clostridia</taxon>
        <taxon>Lachnospirales</taxon>
        <taxon>Lachnospiraceae</taxon>
    </lineage>
</organism>
<gene>
    <name evidence="6" type="primary">pfp</name>
    <name evidence="8" type="ORF">IAA28_06775</name>
</gene>
<protein>
    <recommendedName>
        <fullName evidence="6">Pyrophosphate--fructose 6-phosphate 1-phosphotransferase</fullName>
        <ecNumber evidence="6">2.7.1.90</ecNumber>
    </recommendedName>
    <alternativeName>
        <fullName evidence="6">6-phosphofructokinase, pyrophosphate dependent</fullName>
    </alternativeName>
    <alternativeName>
        <fullName evidence="6">PPi-dependent phosphofructokinase</fullName>
        <shortName evidence="6">PPi-PFK</shortName>
    </alternativeName>
    <alternativeName>
        <fullName evidence="6">Pyrophosphate-dependent 6-phosphofructose-1-kinase</fullName>
    </alternativeName>
</protein>
<dbReference type="SUPFAM" id="SSF53784">
    <property type="entry name" value="Phosphofructokinase"/>
    <property type="match status" value="1"/>
</dbReference>
<dbReference type="InterPro" id="IPR035966">
    <property type="entry name" value="PKF_sf"/>
</dbReference>
<dbReference type="PIRSF" id="PIRSF036483">
    <property type="entry name" value="PFK_XF0274"/>
    <property type="match status" value="1"/>
</dbReference>
<comment type="activity regulation">
    <text evidence="6">Non-allosteric.</text>
</comment>
<keyword evidence="4 6" id="KW-0418">Kinase</keyword>
<feature type="binding site" evidence="6">
    <location>
        <begin position="136"/>
        <end position="138"/>
    </location>
    <ligand>
        <name>substrate</name>
    </ligand>
</feature>
<reference evidence="8" key="1">
    <citation type="journal article" date="2021" name="PeerJ">
        <title>Extensive microbial diversity within the chicken gut microbiome revealed by metagenomics and culture.</title>
        <authorList>
            <person name="Gilroy R."/>
            <person name="Ravi A."/>
            <person name="Getino M."/>
            <person name="Pursley I."/>
            <person name="Horton D.L."/>
            <person name="Alikhan N.F."/>
            <person name="Baker D."/>
            <person name="Gharbi K."/>
            <person name="Hall N."/>
            <person name="Watson M."/>
            <person name="Adriaenssens E.M."/>
            <person name="Foster-Nyarko E."/>
            <person name="Jarju S."/>
            <person name="Secka A."/>
            <person name="Antonio M."/>
            <person name="Oren A."/>
            <person name="Chaudhuri R.R."/>
            <person name="La Ragione R."/>
            <person name="Hildebrand F."/>
            <person name="Pallen M.J."/>
        </authorList>
    </citation>
    <scope>NUCLEOTIDE SEQUENCE</scope>
    <source>
        <strain evidence="8">ChiGjej4B4-12881</strain>
    </source>
</reference>
<comment type="subcellular location">
    <subcellularLocation>
        <location evidence="6">Cytoplasm</location>
    </subcellularLocation>
</comment>
<dbReference type="Pfam" id="PF00365">
    <property type="entry name" value="PFK"/>
    <property type="match status" value="1"/>
</dbReference>
<keyword evidence="6" id="KW-0324">Glycolysis</keyword>
<dbReference type="InterPro" id="IPR000023">
    <property type="entry name" value="Phosphofructokinase_dom"/>
</dbReference>
<dbReference type="Gene3D" id="3.40.50.450">
    <property type="match status" value="1"/>
</dbReference>
<comment type="cofactor">
    <cofactor evidence="1 6">
        <name>Mg(2+)</name>
        <dbReference type="ChEBI" id="CHEBI:18420"/>
    </cofactor>
</comment>
<keyword evidence="6" id="KW-0963">Cytoplasm</keyword>
<comment type="function">
    <text evidence="6">Catalyzes the phosphorylation of D-fructose 6-phosphate, the first committing step of glycolysis. Uses inorganic phosphate (PPi) as phosphoryl donor instead of ATP like common ATP-dependent phosphofructokinases (ATP-PFKs), which renders the reaction reversible, and can thus function both in glycolysis and gluconeogenesis. Consistently, PPi-PFK can replace the enzymes of both the forward (ATP-PFK) and reverse (fructose-bisphosphatase (FBPase)) reactions.</text>
</comment>
<evidence type="ECO:0000256" key="4">
    <source>
        <dbReference type="ARBA" id="ARBA00022777"/>
    </source>
</evidence>
<feature type="binding site" evidence="6">
    <location>
        <begin position="181"/>
        <end position="183"/>
    </location>
    <ligand>
        <name>substrate</name>
    </ligand>
</feature>
<accession>A0A9D1W4I6</accession>
<feature type="site" description="Important for catalytic activity; stabilizes the transition state when the phosphoryl donor is PPi" evidence="6">
    <location>
        <position position="135"/>
    </location>
</feature>
<dbReference type="InterPro" id="IPR050929">
    <property type="entry name" value="PFKA"/>
</dbReference>
<comment type="catalytic activity">
    <reaction evidence="6">
        <text>beta-D-fructose 6-phosphate + diphosphate = beta-D-fructose 1,6-bisphosphate + phosphate + H(+)</text>
        <dbReference type="Rhea" id="RHEA:13613"/>
        <dbReference type="ChEBI" id="CHEBI:15378"/>
        <dbReference type="ChEBI" id="CHEBI:32966"/>
        <dbReference type="ChEBI" id="CHEBI:33019"/>
        <dbReference type="ChEBI" id="CHEBI:43474"/>
        <dbReference type="ChEBI" id="CHEBI:57634"/>
        <dbReference type="EC" id="2.7.1.90"/>
    </reaction>
</comment>
<evidence type="ECO:0000313" key="9">
    <source>
        <dbReference type="Proteomes" id="UP000886780"/>
    </source>
</evidence>
<dbReference type="GO" id="GO:0003872">
    <property type="term" value="F:6-phosphofructokinase activity"/>
    <property type="evidence" value="ECO:0007669"/>
    <property type="project" value="UniProtKB-UniRule"/>
</dbReference>
<evidence type="ECO:0000256" key="3">
    <source>
        <dbReference type="ARBA" id="ARBA00022723"/>
    </source>
</evidence>